<dbReference type="GO" id="GO:0000454">
    <property type="term" value="P:snoRNA guided rRNA pseudouridine synthesis"/>
    <property type="evidence" value="ECO:0007669"/>
    <property type="project" value="TreeGrafter"/>
</dbReference>
<dbReference type="InterPro" id="IPR009000">
    <property type="entry name" value="Transl_B-barrel_sf"/>
</dbReference>
<sequence>MGRGFFGGSRGTRGGFRGVRGIGNRSFDQGPPEAIELVGEVSHACQRDLVCRLLNEAVPFFNASIYLENKQEIGKVDEIFGPIKKSMFSVKLADNLNAESFKEGQKMYINKLKLLTLERIMNANAPKGAIRKTPSDARGRRVSGNFNGDRGGRGRGSRGGSRGGRGGGGRSGGGFSQRQSFRGFRGFSGPKRGQ</sequence>
<name>A0A068Y1H3_ECHMU</name>
<dbReference type="InterPro" id="IPR038664">
    <property type="entry name" value="Gar1/Naf1_Cbf5-bd_sf"/>
</dbReference>
<dbReference type="OMA" id="KPQDGIV"/>
<dbReference type="InterPro" id="IPR007504">
    <property type="entry name" value="H/ACA_rnp_Gar1/Naf1"/>
</dbReference>
<feature type="compositionally biased region" description="Gly residues" evidence="9">
    <location>
        <begin position="157"/>
        <end position="175"/>
    </location>
</feature>
<keyword evidence="3 8" id="KW-0698">rRNA processing</keyword>
<evidence type="ECO:0000313" key="11">
    <source>
        <dbReference type="Proteomes" id="UP000017246"/>
    </source>
</evidence>
<evidence type="ECO:0000256" key="4">
    <source>
        <dbReference type="ARBA" id="ARBA00022884"/>
    </source>
</evidence>
<feature type="compositionally biased region" description="Low complexity" evidence="9">
    <location>
        <begin position="176"/>
        <end position="194"/>
    </location>
</feature>
<keyword evidence="4 8" id="KW-0694">RNA-binding</keyword>
<dbReference type="Pfam" id="PF04410">
    <property type="entry name" value="Gar1"/>
    <property type="match status" value="1"/>
</dbReference>
<organism evidence="10 11">
    <name type="scientific">Echinococcus multilocularis</name>
    <name type="common">Fox tapeworm</name>
    <dbReference type="NCBI Taxonomy" id="6211"/>
    <lineage>
        <taxon>Eukaryota</taxon>
        <taxon>Metazoa</taxon>
        <taxon>Spiralia</taxon>
        <taxon>Lophotrochozoa</taxon>
        <taxon>Platyhelminthes</taxon>
        <taxon>Cestoda</taxon>
        <taxon>Eucestoda</taxon>
        <taxon>Cyclophyllidea</taxon>
        <taxon>Taeniidae</taxon>
        <taxon>Echinococcus</taxon>
    </lineage>
</organism>
<dbReference type="PANTHER" id="PTHR23237">
    <property type="entry name" value="NUCLEOLAR PROTEIN FAMILY A MEMBER 1 SNORNP PROTEIN GAR1"/>
    <property type="match status" value="1"/>
</dbReference>
<comment type="subcellular location">
    <subcellularLocation>
        <location evidence="1 8">Nucleus</location>
        <location evidence="1 8">Nucleolus</location>
    </subcellularLocation>
</comment>
<evidence type="ECO:0000313" key="10">
    <source>
        <dbReference type="EMBL" id="CUT98938.1"/>
    </source>
</evidence>
<keyword evidence="5 8" id="KW-0539">Nucleus</keyword>
<evidence type="ECO:0000256" key="9">
    <source>
        <dbReference type="SAM" id="MobiDB-lite"/>
    </source>
</evidence>
<comment type="subunit">
    <text evidence="8">Component of the small nucleolar ribonucleoprotein particles containing H/ACA-type snoRNAs (H/ACA snoRNPs).</text>
</comment>
<reference evidence="10" key="1">
    <citation type="journal article" date="2013" name="Nature">
        <title>The genomes of four tapeworm species reveal adaptations to parasitism.</title>
        <authorList>
            <person name="Tsai I.J."/>
            <person name="Zarowiecki M."/>
            <person name="Holroyd N."/>
            <person name="Garciarrubio A."/>
            <person name="Sanchez-Flores A."/>
            <person name="Brooks K.L."/>
            <person name="Tracey A."/>
            <person name="Bobes R.J."/>
            <person name="Fragoso G."/>
            <person name="Sciutto E."/>
            <person name="Aslett M."/>
            <person name="Beasley H."/>
            <person name="Bennett H.M."/>
            <person name="Cai J."/>
            <person name="Camicia F."/>
            <person name="Clark R."/>
            <person name="Cucher M."/>
            <person name="De Silva N."/>
            <person name="Day T.A."/>
            <person name="Deplazes P."/>
            <person name="Estrada K."/>
            <person name="Fernandez C."/>
            <person name="Holland P.W."/>
            <person name="Hou J."/>
            <person name="Hu S."/>
            <person name="Huckvale T."/>
            <person name="Hung S.S."/>
            <person name="Kamenetzky L."/>
            <person name="Keane J.A."/>
            <person name="Kiss F."/>
            <person name="Koziol U."/>
            <person name="Lambert O."/>
            <person name="Liu K."/>
            <person name="Luo X."/>
            <person name="Luo Y."/>
            <person name="Macchiaroli N."/>
            <person name="Nichol S."/>
            <person name="Paps J."/>
            <person name="Parkinson J."/>
            <person name="Pouchkina-Stantcheva N."/>
            <person name="Riddiford N."/>
            <person name="Rosenzvit M."/>
            <person name="Salinas G."/>
            <person name="Wasmuth J.D."/>
            <person name="Zamanian M."/>
            <person name="Zheng Y."/>
            <person name="Cai X."/>
            <person name="Soberon X."/>
            <person name="Olson P.D."/>
            <person name="Laclette J.P."/>
            <person name="Brehm K."/>
            <person name="Berriman M."/>
            <person name="Garciarrubio A."/>
            <person name="Bobes R.J."/>
            <person name="Fragoso G."/>
            <person name="Sanchez-Flores A."/>
            <person name="Estrada K."/>
            <person name="Cevallos M.A."/>
            <person name="Morett E."/>
            <person name="Gonzalez V."/>
            <person name="Portillo T."/>
            <person name="Ochoa-Leyva A."/>
            <person name="Jose M.V."/>
            <person name="Sciutto E."/>
            <person name="Landa A."/>
            <person name="Jimenez L."/>
            <person name="Valdes V."/>
            <person name="Carrero J.C."/>
            <person name="Larralde C."/>
            <person name="Morales-Montor J."/>
            <person name="Limon-Lason J."/>
            <person name="Soberon X."/>
            <person name="Laclette J.P."/>
        </authorList>
    </citation>
    <scope>NUCLEOTIDE SEQUENCE [LARGE SCALE GENOMIC DNA]</scope>
</reference>
<dbReference type="STRING" id="6211.A0A068Y1H3"/>
<dbReference type="SUPFAM" id="SSF50447">
    <property type="entry name" value="Translation proteins"/>
    <property type="match status" value="1"/>
</dbReference>
<evidence type="ECO:0000256" key="2">
    <source>
        <dbReference type="ARBA" id="ARBA00022517"/>
    </source>
</evidence>
<feature type="region of interest" description="Disordered" evidence="9">
    <location>
        <begin position="126"/>
        <end position="194"/>
    </location>
</feature>
<proteinExistence type="inferred from homology"/>
<protein>
    <recommendedName>
        <fullName evidence="8">H/ACA ribonucleoprotein complex subunit</fullName>
    </recommendedName>
</protein>
<evidence type="ECO:0000256" key="1">
    <source>
        <dbReference type="ARBA" id="ARBA00004604"/>
    </source>
</evidence>
<evidence type="ECO:0000256" key="6">
    <source>
        <dbReference type="ARBA" id="ARBA00023274"/>
    </source>
</evidence>
<keyword evidence="2 8" id="KW-0690">Ribosome biogenesis</keyword>
<dbReference type="OrthoDB" id="2187159at2759"/>
<dbReference type="eggNOG" id="KOG3262">
    <property type="taxonomic scope" value="Eukaryota"/>
</dbReference>
<dbReference type="GO" id="GO:0031429">
    <property type="term" value="C:box H/ACA snoRNP complex"/>
    <property type="evidence" value="ECO:0007669"/>
    <property type="project" value="TreeGrafter"/>
</dbReference>
<evidence type="ECO:0000256" key="7">
    <source>
        <dbReference type="ARBA" id="ARBA00038293"/>
    </source>
</evidence>
<evidence type="ECO:0000256" key="5">
    <source>
        <dbReference type="ARBA" id="ARBA00023242"/>
    </source>
</evidence>
<dbReference type="PANTHER" id="PTHR23237:SF6">
    <property type="entry name" value="H_ACA RIBONUCLEOPROTEIN COMPLEX SUBUNIT 1"/>
    <property type="match status" value="1"/>
</dbReference>
<dbReference type="AlphaFoldDB" id="A0A068Y1H3"/>
<dbReference type="EMBL" id="LN902845">
    <property type="protein sequence ID" value="CUT98938.1"/>
    <property type="molecule type" value="Genomic_DNA"/>
</dbReference>
<dbReference type="GO" id="GO:0034513">
    <property type="term" value="F:box H/ACA snoRNA binding"/>
    <property type="evidence" value="ECO:0007669"/>
    <property type="project" value="TreeGrafter"/>
</dbReference>
<comment type="similarity">
    <text evidence="7 8">Belongs to the GAR1 family.</text>
</comment>
<dbReference type="Gene3D" id="2.40.10.230">
    <property type="entry name" value="Probable tRNA pseudouridine synthase domain"/>
    <property type="match status" value="1"/>
</dbReference>
<reference evidence="10" key="2">
    <citation type="submission" date="2015-11" db="EMBL/GenBank/DDBJ databases">
        <authorList>
            <person name="Zhang Y."/>
            <person name="Guo Z."/>
        </authorList>
    </citation>
    <scope>NUCLEOTIDE SEQUENCE</scope>
</reference>
<dbReference type="FunFam" id="2.40.10.230:FF:000001">
    <property type="entry name" value="H/ACA ribonucleoprotein complex subunit"/>
    <property type="match status" value="1"/>
</dbReference>
<keyword evidence="11" id="KW-1185">Reference proteome</keyword>
<keyword evidence="6 8" id="KW-0687">Ribonucleoprotein</keyword>
<accession>A0A068Y1H3</accession>
<comment type="function">
    <text evidence="8">Required for ribosome biogenesis. Part of a complex which catalyzes pseudouridylation of rRNA. This involves the isomerization of uridine such that the ribose is subsequently attached to C5, instead of the normal N1. Pseudouridine ("psi") residues may serve to stabilize the conformation of rRNAs.</text>
</comment>
<dbReference type="Proteomes" id="UP000017246">
    <property type="component" value="Unassembled WGS sequence"/>
</dbReference>
<evidence type="ECO:0000256" key="8">
    <source>
        <dbReference type="RuleBase" id="RU364004"/>
    </source>
</evidence>
<evidence type="ECO:0000256" key="3">
    <source>
        <dbReference type="ARBA" id="ARBA00022552"/>
    </source>
</evidence>